<dbReference type="RefSeq" id="XP_005768771.1">
    <property type="nucleotide sequence ID" value="XM_005768714.1"/>
</dbReference>
<dbReference type="KEGG" id="ehx:EMIHUDRAFT_210707"/>
<keyword evidence="4" id="KW-1185">Reference proteome</keyword>
<reference evidence="3" key="2">
    <citation type="submission" date="2024-10" db="UniProtKB">
        <authorList>
            <consortium name="EnsemblProtists"/>
        </authorList>
    </citation>
    <scope>IDENTIFICATION</scope>
</reference>
<feature type="coiled-coil region" evidence="1">
    <location>
        <begin position="119"/>
        <end position="146"/>
    </location>
</feature>
<organism evidence="3 4">
    <name type="scientific">Emiliania huxleyi (strain CCMP1516)</name>
    <dbReference type="NCBI Taxonomy" id="280463"/>
    <lineage>
        <taxon>Eukaryota</taxon>
        <taxon>Haptista</taxon>
        <taxon>Haptophyta</taxon>
        <taxon>Prymnesiophyceae</taxon>
        <taxon>Isochrysidales</taxon>
        <taxon>Noelaerhabdaceae</taxon>
        <taxon>Emiliania</taxon>
    </lineage>
</organism>
<dbReference type="OMA" id="KQMVDQD"/>
<dbReference type="GeneID" id="17262702"/>
<dbReference type="KEGG" id="ehx:EMIHUDRAFT_118966"/>
<accession>A0A0D3IYK7</accession>
<reference evidence="4" key="1">
    <citation type="journal article" date="2013" name="Nature">
        <title>Pan genome of the phytoplankton Emiliania underpins its global distribution.</title>
        <authorList>
            <person name="Read B.A."/>
            <person name="Kegel J."/>
            <person name="Klute M.J."/>
            <person name="Kuo A."/>
            <person name="Lefebvre S.C."/>
            <person name="Maumus F."/>
            <person name="Mayer C."/>
            <person name="Miller J."/>
            <person name="Monier A."/>
            <person name="Salamov A."/>
            <person name="Young J."/>
            <person name="Aguilar M."/>
            <person name="Claverie J.M."/>
            <person name="Frickenhaus S."/>
            <person name="Gonzalez K."/>
            <person name="Herman E.K."/>
            <person name="Lin Y.C."/>
            <person name="Napier J."/>
            <person name="Ogata H."/>
            <person name="Sarno A.F."/>
            <person name="Shmutz J."/>
            <person name="Schroeder D."/>
            <person name="de Vargas C."/>
            <person name="Verret F."/>
            <person name="von Dassow P."/>
            <person name="Valentin K."/>
            <person name="Van de Peer Y."/>
            <person name="Wheeler G."/>
            <person name="Dacks J.B."/>
            <person name="Delwiche C.F."/>
            <person name="Dyhrman S.T."/>
            <person name="Glockner G."/>
            <person name="John U."/>
            <person name="Richards T."/>
            <person name="Worden A.Z."/>
            <person name="Zhang X."/>
            <person name="Grigoriev I.V."/>
            <person name="Allen A.E."/>
            <person name="Bidle K."/>
            <person name="Borodovsky M."/>
            <person name="Bowler C."/>
            <person name="Brownlee C."/>
            <person name="Cock J.M."/>
            <person name="Elias M."/>
            <person name="Gladyshev V.N."/>
            <person name="Groth M."/>
            <person name="Guda C."/>
            <person name="Hadaegh A."/>
            <person name="Iglesias-Rodriguez M.D."/>
            <person name="Jenkins J."/>
            <person name="Jones B.M."/>
            <person name="Lawson T."/>
            <person name="Leese F."/>
            <person name="Lindquist E."/>
            <person name="Lobanov A."/>
            <person name="Lomsadze A."/>
            <person name="Malik S.B."/>
            <person name="Marsh M.E."/>
            <person name="Mackinder L."/>
            <person name="Mock T."/>
            <person name="Mueller-Roeber B."/>
            <person name="Pagarete A."/>
            <person name="Parker M."/>
            <person name="Probert I."/>
            <person name="Quesneville H."/>
            <person name="Raines C."/>
            <person name="Rensing S.A."/>
            <person name="Riano-Pachon D.M."/>
            <person name="Richier S."/>
            <person name="Rokitta S."/>
            <person name="Shiraiwa Y."/>
            <person name="Soanes D.M."/>
            <person name="van der Giezen M."/>
            <person name="Wahlund T.M."/>
            <person name="Williams B."/>
            <person name="Wilson W."/>
            <person name="Wolfe G."/>
            <person name="Wurch L.L."/>
        </authorList>
    </citation>
    <scope>NUCLEOTIDE SEQUENCE</scope>
</reference>
<dbReference type="RefSeq" id="XP_005768978.1">
    <property type="nucleotide sequence ID" value="XM_005768921.1"/>
</dbReference>
<dbReference type="AlphaFoldDB" id="A0A0D3IYK7"/>
<dbReference type="GeneID" id="17262502"/>
<evidence type="ECO:0000313" key="4">
    <source>
        <dbReference type="Proteomes" id="UP000013827"/>
    </source>
</evidence>
<dbReference type="Proteomes" id="UP000013827">
    <property type="component" value="Unassembled WGS sequence"/>
</dbReference>
<evidence type="ECO:0000256" key="1">
    <source>
        <dbReference type="SAM" id="Coils"/>
    </source>
</evidence>
<dbReference type="PaxDb" id="2903-EOD16342"/>
<dbReference type="EnsemblProtists" id="EOD16549">
    <property type="protein sequence ID" value="EOD16549"/>
    <property type="gene ID" value="EMIHUDRAFT_118966"/>
</dbReference>
<keyword evidence="1" id="KW-0175">Coiled coil</keyword>
<feature type="region of interest" description="Disordered" evidence="2">
    <location>
        <begin position="236"/>
        <end position="268"/>
    </location>
</feature>
<feature type="region of interest" description="Disordered" evidence="2">
    <location>
        <begin position="441"/>
        <end position="470"/>
    </location>
</feature>
<evidence type="ECO:0000313" key="3">
    <source>
        <dbReference type="EnsemblProtists" id="EOD16342"/>
    </source>
</evidence>
<proteinExistence type="predicted"/>
<dbReference type="HOGENOM" id="CLU_581961_0_0_1"/>
<dbReference type="EnsemblProtists" id="EOD16342">
    <property type="protein sequence ID" value="EOD16342"/>
    <property type="gene ID" value="EMIHUDRAFT_210707"/>
</dbReference>
<protein>
    <submittedName>
        <fullName evidence="3">Uncharacterized protein</fullName>
    </submittedName>
</protein>
<name>A0A0D3IYK7_EMIH1</name>
<feature type="coiled-coil region" evidence="1">
    <location>
        <begin position="333"/>
        <end position="388"/>
    </location>
</feature>
<evidence type="ECO:0000256" key="2">
    <source>
        <dbReference type="SAM" id="MobiDB-lite"/>
    </source>
</evidence>
<feature type="compositionally biased region" description="Basic and acidic residues" evidence="2">
    <location>
        <begin position="242"/>
        <end position="268"/>
    </location>
</feature>
<sequence>MYAAPTEASWSRSAKLTEFQRVKEAVRRLEHTAREQLALERESQNVFDFLKAEITRIKRSIGALSSVVDEELVSLRGECAALRDEVARAVDLAKSQTDSAVELIAEARKRDTEWMQTSFSQVKDSVARLEAESKETRKQLLELAASHASAAARREADAASSSSAQQQAIDALQERFAERSGAVEASCKALAAENGTRRDESVHLARLATEANTQIERLTHGLRTVHSSVEALQAKGQAERAAAQEEQQKREQAAGERLAEAQEGSARELARHRDAISLLVETVDSLTRESKAGDEALGGKLAEAAEEADSRGAAHERALRQQEAAVGSLSTDVDAVSDAVRRLEARLGSQQEQLQAVGGKGAGTAEQLLALQEQQADLKAQLSQAQAALRTIKASAKDAAESLVSHKTQSQRALDDLVKRSEGFSKAAAVFADALKVPNPLGGALPMPRRVSHGFGSPSNGTQHHFSELS</sequence>